<accession>A0A8T0C4S8</accession>
<organism evidence="1 2">
    <name type="scientific">Pseudoalteromonas rubra</name>
    <dbReference type="NCBI Taxonomy" id="43658"/>
    <lineage>
        <taxon>Bacteria</taxon>
        <taxon>Pseudomonadati</taxon>
        <taxon>Pseudomonadota</taxon>
        <taxon>Gammaproteobacteria</taxon>
        <taxon>Alteromonadales</taxon>
        <taxon>Pseudoalteromonadaceae</taxon>
        <taxon>Pseudoalteromonas</taxon>
    </lineage>
</organism>
<comment type="caution">
    <text evidence="1">The sequence shown here is derived from an EMBL/GenBank/DDBJ whole genome shotgun (WGS) entry which is preliminary data.</text>
</comment>
<evidence type="ECO:0000313" key="1">
    <source>
        <dbReference type="EMBL" id="KAF7785736.1"/>
    </source>
</evidence>
<evidence type="ECO:0000313" key="2">
    <source>
        <dbReference type="Proteomes" id="UP000016480"/>
    </source>
</evidence>
<reference evidence="1 2" key="1">
    <citation type="journal article" date="2012" name="J. Bacteriol.">
        <title>Genome sequence of the cycloprodigiosin-producing bacterial strain Pseudoalteromonas rubra ATCC 29570(T).</title>
        <authorList>
            <person name="Xie B.B."/>
            <person name="Shu Y.L."/>
            <person name="Qin Q.L."/>
            <person name="Rong J.C."/>
            <person name="Zhang X.Y."/>
            <person name="Chen X.L."/>
            <person name="Zhou B.C."/>
            <person name="Zhang Y.Z."/>
        </authorList>
    </citation>
    <scope>NUCLEOTIDE SEQUENCE [LARGE SCALE GENOMIC DNA]</scope>
    <source>
        <strain evidence="1 2">DSM 6842</strain>
    </source>
</reference>
<dbReference type="Proteomes" id="UP000016480">
    <property type="component" value="Unassembled WGS sequence"/>
</dbReference>
<protein>
    <submittedName>
        <fullName evidence="1">Uncharacterized protein</fullName>
    </submittedName>
</protein>
<proteinExistence type="predicted"/>
<gene>
    <name evidence="1" type="ORF">PRUB_a0109</name>
</gene>
<sequence>MRSIDVSARQFERFSKMYTDIEKDIMAIRQFNLLRENNSESIRQSEILLELWRKDRASHQSSNGFSNFKIKRRLNEYQRVFNAMMAGESAKI</sequence>
<dbReference type="AlphaFoldDB" id="A0A8T0C4S8"/>
<dbReference type="EMBL" id="AHCD03000035">
    <property type="protein sequence ID" value="KAF7785736.1"/>
    <property type="molecule type" value="Genomic_DNA"/>
</dbReference>
<name>A0A8T0C4S8_9GAMM</name>